<gene>
    <name evidence="7" type="ORF">M9458_016602</name>
</gene>
<evidence type="ECO:0000259" key="6">
    <source>
        <dbReference type="PROSITE" id="PS50119"/>
    </source>
</evidence>
<dbReference type="CDD" id="cd19802">
    <property type="entry name" value="Bbox1_TRIM8-like"/>
    <property type="match status" value="1"/>
</dbReference>
<sequence length="265" mass="31310">NKSSPSKSEVFCDICDEVKKKALKTCLVCQTSYCEKHIEPHQRVPNLKKHKLIDSAENMKDYICQKHERPLELFCRDDQMCICVFCTDGDHRTHKTVTLEEEGKEKKARAQLMKTHKDVRQMILDRIRKIQDIEYFADLRKKSIEREKAANVELFSDLMHSTERCQAELLKMMEKKQKAAEKQDEELIQELQQEITELTMRNSKLDHLLHTEDHLHFLQIDPSLYRAPEPRNWSEIRMNTDVSVETLRRGLTQLQETLDEKLSQS</sequence>
<dbReference type="PANTHER" id="PTHR25465">
    <property type="entry name" value="B-BOX DOMAIN CONTAINING"/>
    <property type="match status" value="1"/>
</dbReference>
<accession>A0ABD0QTG2</accession>
<evidence type="ECO:0000256" key="4">
    <source>
        <dbReference type="PROSITE-ProRule" id="PRU00024"/>
    </source>
</evidence>
<organism evidence="7 8">
    <name type="scientific">Cirrhinus mrigala</name>
    <name type="common">Mrigala</name>
    <dbReference type="NCBI Taxonomy" id="683832"/>
    <lineage>
        <taxon>Eukaryota</taxon>
        <taxon>Metazoa</taxon>
        <taxon>Chordata</taxon>
        <taxon>Craniata</taxon>
        <taxon>Vertebrata</taxon>
        <taxon>Euteleostomi</taxon>
        <taxon>Actinopterygii</taxon>
        <taxon>Neopterygii</taxon>
        <taxon>Teleostei</taxon>
        <taxon>Ostariophysi</taxon>
        <taxon>Cypriniformes</taxon>
        <taxon>Cyprinidae</taxon>
        <taxon>Labeoninae</taxon>
        <taxon>Labeonini</taxon>
        <taxon>Cirrhinus</taxon>
    </lineage>
</organism>
<evidence type="ECO:0000256" key="5">
    <source>
        <dbReference type="SAM" id="Coils"/>
    </source>
</evidence>
<keyword evidence="2 4" id="KW-0863">Zinc-finger</keyword>
<evidence type="ECO:0000256" key="3">
    <source>
        <dbReference type="ARBA" id="ARBA00022833"/>
    </source>
</evidence>
<proteinExistence type="predicted"/>
<feature type="domain" description="B box-type" evidence="6">
    <location>
        <begin position="59"/>
        <end position="99"/>
    </location>
</feature>
<dbReference type="AlphaFoldDB" id="A0ABD0QTG2"/>
<dbReference type="InterPro" id="IPR058030">
    <property type="entry name" value="TRIM8/14/16/25/29/45/65_CC"/>
</dbReference>
<feature type="coiled-coil region" evidence="5">
    <location>
        <begin position="166"/>
        <end position="208"/>
    </location>
</feature>
<evidence type="ECO:0000313" key="7">
    <source>
        <dbReference type="EMBL" id="KAL0189503.1"/>
    </source>
</evidence>
<dbReference type="InterPro" id="IPR000315">
    <property type="entry name" value="Znf_B-box"/>
</dbReference>
<feature type="non-terminal residue" evidence="7">
    <location>
        <position position="1"/>
    </location>
</feature>
<evidence type="ECO:0000256" key="1">
    <source>
        <dbReference type="ARBA" id="ARBA00022723"/>
    </source>
</evidence>
<keyword evidence="1" id="KW-0479">Metal-binding</keyword>
<feature type="non-terminal residue" evidence="7">
    <location>
        <position position="265"/>
    </location>
</feature>
<dbReference type="Gene3D" id="4.10.830.40">
    <property type="match status" value="1"/>
</dbReference>
<dbReference type="Pfam" id="PF00643">
    <property type="entry name" value="zf-B_box"/>
    <property type="match status" value="1"/>
</dbReference>
<protein>
    <recommendedName>
        <fullName evidence="6">B box-type domain-containing protein</fullName>
    </recommendedName>
</protein>
<dbReference type="InterPro" id="IPR051051">
    <property type="entry name" value="E3_ubiq-ligase_TRIM/RNF"/>
</dbReference>
<dbReference type="PROSITE" id="PS50119">
    <property type="entry name" value="ZF_BBOX"/>
    <property type="match status" value="1"/>
</dbReference>
<evidence type="ECO:0000313" key="8">
    <source>
        <dbReference type="Proteomes" id="UP001529510"/>
    </source>
</evidence>
<keyword evidence="5" id="KW-0175">Coiled coil</keyword>
<dbReference type="Pfam" id="PF25600">
    <property type="entry name" value="TRIM_CC"/>
    <property type="match status" value="1"/>
</dbReference>
<keyword evidence="8" id="KW-1185">Reference proteome</keyword>
<dbReference type="SMART" id="SM00336">
    <property type="entry name" value="BBOX"/>
    <property type="match status" value="2"/>
</dbReference>
<dbReference type="Gene3D" id="3.30.160.60">
    <property type="entry name" value="Classic Zinc Finger"/>
    <property type="match status" value="1"/>
</dbReference>
<dbReference type="GO" id="GO:0008270">
    <property type="term" value="F:zinc ion binding"/>
    <property type="evidence" value="ECO:0007669"/>
    <property type="project" value="UniProtKB-KW"/>
</dbReference>
<name>A0ABD0QTG2_CIRMR</name>
<dbReference type="EMBL" id="JAMKFB020000007">
    <property type="protein sequence ID" value="KAL0189503.1"/>
    <property type="molecule type" value="Genomic_DNA"/>
</dbReference>
<comment type="caution">
    <text evidence="7">The sequence shown here is derived from an EMBL/GenBank/DDBJ whole genome shotgun (WGS) entry which is preliminary data.</text>
</comment>
<evidence type="ECO:0000256" key="2">
    <source>
        <dbReference type="ARBA" id="ARBA00022771"/>
    </source>
</evidence>
<dbReference type="Proteomes" id="UP001529510">
    <property type="component" value="Unassembled WGS sequence"/>
</dbReference>
<dbReference type="SUPFAM" id="SSF57845">
    <property type="entry name" value="B-box zinc-binding domain"/>
    <property type="match status" value="1"/>
</dbReference>
<reference evidence="7 8" key="1">
    <citation type="submission" date="2024-05" db="EMBL/GenBank/DDBJ databases">
        <title>Genome sequencing and assembly of Indian major carp, Cirrhinus mrigala (Hamilton, 1822).</title>
        <authorList>
            <person name="Mohindra V."/>
            <person name="Chowdhury L.M."/>
            <person name="Lal K."/>
            <person name="Jena J.K."/>
        </authorList>
    </citation>
    <scope>NUCLEOTIDE SEQUENCE [LARGE SCALE GENOMIC DNA]</scope>
    <source>
        <strain evidence="7">CM1030</strain>
        <tissue evidence="7">Blood</tissue>
    </source>
</reference>
<keyword evidence="3" id="KW-0862">Zinc</keyword>
<dbReference type="PANTHER" id="PTHR25465:SF32">
    <property type="entry name" value="BLOODTHIRSTY-RELATED GENE FAMILY, MEMBER 16 ISOFORM X1-RELATED"/>
    <property type="match status" value="1"/>
</dbReference>
<dbReference type="CDD" id="cd19769">
    <property type="entry name" value="Bbox2_TRIM16-like"/>
    <property type="match status" value="1"/>
</dbReference>